<dbReference type="InterPro" id="IPR016181">
    <property type="entry name" value="Acyl_CoA_acyltransferase"/>
</dbReference>
<keyword evidence="3" id="KW-0012">Acyltransferase</keyword>
<dbReference type="Gene3D" id="3.40.630.30">
    <property type="match status" value="1"/>
</dbReference>
<evidence type="ECO:0000313" key="5">
    <source>
        <dbReference type="Proteomes" id="UP001310692"/>
    </source>
</evidence>
<organism evidence="4 5">
    <name type="scientific">Hyphobacterium marinum</name>
    <dbReference type="NCBI Taxonomy" id="3116574"/>
    <lineage>
        <taxon>Bacteria</taxon>
        <taxon>Pseudomonadati</taxon>
        <taxon>Pseudomonadota</taxon>
        <taxon>Alphaproteobacteria</taxon>
        <taxon>Maricaulales</taxon>
        <taxon>Maricaulaceae</taxon>
        <taxon>Hyphobacterium</taxon>
    </lineage>
</organism>
<keyword evidence="2" id="KW-0808">Transferase</keyword>
<dbReference type="RefSeq" id="WP_330197336.1">
    <property type="nucleotide sequence ID" value="NZ_JAZDRO010000009.1"/>
</dbReference>
<protein>
    <submittedName>
        <fullName evidence="4">GNAT family N-acetyltransferase</fullName>
    </submittedName>
</protein>
<dbReference type="EMBL" id="JAZDRO010000009">
    <property type="protein sequence ID" value="MEE2567743.1"/>
    <property type="molecule type" value="Genomic_DNA"/>
</dbReference>
<dbReference type="SUPFAM" id="SSF55729">
    <property type="entry name" value="Acyl-CoA N-acyltransferases (Nat)"/>
    <property type="match status" value="1"/>
</dbReference>
<accession>A0ABU7M1P2</accession>
<dbReference type="PANTHER" id="PTHR36449">
    <property type="entry name" value="ACETYLTRANSFERASE-RELATED"/>
    <property type="match status" value="1"/>
</dbReference>
<evidence type="ECO:0000256" key="1">
    <source>
        <dbReference type="ARBA" id="ARBA00022649"/>
    </source>
</evidence>
<proteinExistence type="predicted"/>
<gene>
    <name evidence="4" type="ORF">V0U35_13765</name>
</gene>
<evidence type="ECO:0000256" key="3">
    <source>
        <dbReference type="ARBA" id="ARBA00023315"/>
    </source>
</evidence>
<dbReference type="Proteomes" id="UP001310692">
    <property type="component" value="Unassembled WGS sequence"/>
</dbReference>
<keyword evidence="5" id="KW-1185">Reference proteome</keyword>
<evidence type="ECO:0000256" key="2">
    <source>
        <dbReference type="ARBA" id="ARBA00022679"/>
    </source>
</evidence>
<comment type="caution">
    <text evidence="4">The sequence shown here is derived from an EMBL/GenBank/DDBJ whole genome shotgun (WGS) entry which is preliminary data.</text>
</comment>
<name>A0ABU7M1P2_9PROT</name>
<reference evidence="4 5" key="1">
    <citation type="submission" date="2024-01" db="EMBL/GenBank/DDBJ databases">
        <title>Hyphobacterium bacterium isolated from marine sediment.</title>
        <authorList>
            <person name="Zhao S."/>
        </authorList>
    </citation>
    <scope>NUCLEOTIDE SEQUENCE [LARGE SCALE GENOMIC DNA]</scope>
    <source>
        <strain evidence="4 5">Y60-23</strain>
    </source>
</reference>
<evidence type="ECO:0000313" key="4">
    <source>
        <dbReference type="EMBL" id="MEE2567743.1"/>
    </source>
</evidence>
<sequence>MPDFTLLDDTHDLSRFDCGERDINRWIRNEAIKRHKRFDSRVRVTCPGDSNRVEAFYSLQLAIEDTKNLQGEHRQKFPHGRAAGFPCIRLQYLGVTETRQRQGLGSQALLDAVLRASLALESNGGYAIVLQPIGGSEAFYEKLDFEVYGTGIERRMILPYETAMTILARYRERSTDYDRWLKY</sequence>
<keyword evidence="1" id="KW-1277">Toxin-antitoxin system</keyword>
<dbReference type="PANTHER" id="PTHR36449:SF1">
    <property type="entry name" value="ACETYLTRANSFERASE"/>
    <property type="match status" value="1"/>
</dbReference>